<evidence type="ECO:0000256" key="1">
    <source>
        <dbReference type="SAM" id="Phobius"/>
    </source>
</evidence>
<keyword evidence="1" id="KW-0472">Membrane</keyword>
<evidence type="ECO:0000313" key="3">
    <source>
        <dbReference type="Proteomes" id="UP001501747"/>
    </source>
</evidence>
<keyword evidence="1" id="KW-1133">Transmembrane helix</keyword>
<sequence length="65" mass="7438">MACRDCRTCTDAALVRLVKWCFAVFCYVVTLGVLYVLKHGLRRHCPQCGHVLANHRRRADGSFKD</sequence>
<dbReference type="Proteomes" id="UP001501747">
    <property type="component" value="Unassembled WGS sequence"/>
</dbReference>
<evidence type="ECO:0008006" key="4">
    <source>
        <dbReference type="Google" id="ProtNLM"/>
    </source>
</evidence>
<evidence type="ECO:0000313" key="2">
    <source>
        <dbReference type="EMBL" id="GAA4025295.1"/>
    </source>
</evidence>
<protein>
    <recommendedName>
        <fullName evidence="4">LITAF domain-containing protein</fullName>
    </recommendedName>
</protein>
<reference evidence="3" key="1">
    <citation type="journal article" date="2019" name="Int. J. Syst. Evol. Microbiol.">
        <title>The Global Catalogue of Microorganisms (GCM) 10K type strain sequencing project: providing services to taxonomists for standard genome sequencing and annotation.</title>
        <authorList>
            <consortium name="The Broad Institute Genomics Platform"/>
            <consortium name="The Broad Institute Genome Sequencing Center for Infectious Disease"/>
            <person name="Wu L."/>
            <person name="Ma J."/>
        </authorList>
    </citation>
    <scope>NUCLEOTIDE SEQUENCE [LARGE SCALE GENOMIC DNA]</scope>
    <source>
        <strain evidence="3">JCM 17342</strain>
    </source>
</reference>
<gene>
    <name evidence="2" type="ORF">GCM10022247_57370</name>
</gene>
<name>A0ABP7TEZ0_9PSEU</name>
<proteinExistence type="predicted"/>
<keyword evidence="1" id="KW-0812">Transmembrane</keyword>
<organism evidence="2 3">
    <name type="scientific">Allokutzneria multivorans</name>
    <dbReference type="NCBI Taxonomy" id="1142134"/>
    <lineage>
        <taxon>Bacteria</taxon>
        <taxon>Bacillati</taxon>
        <taxon>Actinomycetota</taxon>
        <taxon>Actinomycetes</taxon>
        <taxon>Pseudonocardiales</taxon>
        <taxon>Pseudonocardiaceae</taxon>
        <taxon>Allokutzneria</taxon>
    </lineage>
</organism>
<keyword evidence="3" id="KW-1185">Reference proteome</keyword>
<dbReference type="EMBL" id="BAABAL010000019">
    <property type="protein sequence ID" value="GAA4025295.1"/>
    <property type="molecule type" value="Genomic_DNA"/>
</dbReference>
<comment type="caution">
    <text evidence="2">The sequence shown here is derived from an EMBL/GenBank/DDBJ whole genome shotgun (WGS) entry which is preliminary data.</text>
</comment>
<accession>A0ABP7TEZ0</accession>
<feature type="transmembrane region" description="Helical" evidence="1">
    <location>
        <begin position="17"/>
        <end position="37"/>
    </location>
</feature>